<dbReference type="PANTHER" id="PTHR45694">
    <property type="entry name" value="GLUTAREDOXIN 2"/>
    <property type="match status" value="1"/>
</dbReference>
<dbReference type="GO" id="GO:0015038">
    <property type="term" value="F:glutathione disulfide oxidoreductase activity"/>
    <property type="evidence" value="ECO:0007669"/>
    <property type="project" value="TreeGrafter"/>
</dbReference>
<name>A0AAN8PU98_PATCE</name>
<gene>
    <name evidence="2" type="ORF">SNE40_011576</name>
</gene>
<organism evidence="2 3">
    <name type="scientific">Patella caerulea</name>
    <name type="common">Rayed Mediterranean limpet</name>
    <dbReference type="NCBI Taxonomy" id="87958"/>
    <lineage>
        <taxon>Eukaryota</taxon>
        <taxon>Metazoa</taxon>
        <taxon>Spiralia</taxon>
        <taxon>Lophotrochozoa</taxon>
        <taxon>Mollusca</taxon>
        <taxon>Gastropoda</taxon>
        <taxon>Patellogastropoda</taxon>
        <taxon>Patelloidea</taxon>
        <taxon>Patellidae</taxon>
        <taxon>Patella</taxon>
    </lineage>
</organism>
<keyword evidence="3" id="KW-1185">Reference proteome</keyword>
<dbReference type="InterPro" id="IPR002109">
    <property type="entry name" value="Glutaredoxin"/>
</dbReference>
<dbReference type="InterPro" id="IPR014025">
    <property type="entry name" value="Glutaredoxin_subgr"/>
</dbReference>
<dbReference type="PROSITE" id="PS51354">
    <property type="entry name" value="GLUTAREDOXIN_2"/>
    <property type="match status" value="1"/>
</dbReference>
<feature type="domain" description="Glutaredoxin" evidence="1">
    <location>
        <begin position="17"/>
        <end position="87"/>
    </location>
</feature>
<sequence length="106" mass="11821">MGDIKKTIEARIAGKKVVIISKSYCPFCVKAKKVFQEEYLKPGILKEDDYDVMEIDNDPNCEEIQKLMSQMTGARSVPRVFINGKCIGGGDETVQLHSQGKLKALL</sequence>
<dbReference type="PRINTS" id="PR00160">
    <property type="entry name" value="GLUTAREDOXIN"/>
</dbReference>
<evidence type="ECO:0000259" key="1">
    <source>
        <dbReference type="Pfam" id="PF00462"/>
    </source>
</evidence>
<dbReference type="InterPro" id="IPR036249">
    <property type="entry name" value="Thioredoxin-like_sf"/>
</dbReference>
<dbReference type="SUPFAM" id="SSF52833">
    <property type="entry name" value="Thioredoxin-like"/>
    <property type="match status" value="1"/>
</dbReference>
<accession>A0AAN8PU98</accession>
<dbReference type="AlphaFoldDB" id="A0AAN8PU98"/>
<protein>
    <recommendedName>
        <fullName evidence="1">Glutaredoxin domain-containing protein</fullName>
    </recommendedName>
</protein>
<dbReference type="Gene3D" id="3.40.30.10">
    <property type="entry name" value="Glutaredoxin"/>
    <property type="match status" value="1"/>
</dbReference>
<proteinExistence type="predicted"/>
<dbReference type="GO" id="GO:0034599">
    <property type="term" value="P:cellular response to oxidative stress"/>
    <property type="evidence" value="ECO:0007669"/>
    <property type="project" value="TreeGrafter"/>
</dbReference>
<evidence type="ECO:0000313" key="2">
    <source>
        <dbReference type="EMBL" id="KAK6179156.1"/>
    </source>
</evidence>
<dbReference type="Proteomes" id="UP001347796">
    <property type="component" value="Unassembled WGS sequence"/>
</dbReference>
<dbReference type="EMBL" id="JAZGQO010000008">
    <property type="protein sequence ID" value="KAK6179156.1"/>
    <property type="molecule type" value="Genomic_DNA"/>
</dbReference>
<reference evidence="2 3" key="1">
    <citation type="submission" date="2024-01" db="EMBL/GenBank/DDBJ databases">
        <title>The genome of the rayed Mediterranean limpet Patella caerulea (Linnaeus, 1758).</title>
        <authorList>
            <person name="Anh-Thu Weber A."/>
            <person name="Halstead-Nussloch G."/>
        </authorList>
    </citation>
    <scope>NUCLEOTIDE SEQUENCE [LARGE SCALE GENOMIC DNA]</scope>
    <source>
        <strain evidence="2">AATW-2023a</strain>
        <tissue evidence="2">Whole specimen</tissue>
    </source>
</reference>
<dbReference type="Pfam" id="PF00462">
    <property type="entry name" value="Glutaredoxin"/>
    <property type="match status" value="1"/>
</dbReference>
<dbReference type="GO" id="GO:0005737">
    <property type="term" value="C:cytoplasm"/>
    <property type="evidence" value="ECO:0007669"/>
    <property type="project" value="TreeGrafter"/>
</dbReference>
<dbReference type="PANTHER" id="PTHR45694:SF18">
    <property type="entry name" value="GLUTAREDOXIN-1-RELATED"/>
    <property type="match status" value="1"/>
</dbReference>
<dbReference type="InterPro" id="IPR011899">
    <property type="entry name" value="Glutaredoxin_euk/vir"/>
</dbReference>
<comment type="caution">
    <text evidence="2">The sequence shown here is derived from an EMBL/GenBank/DDBJ whole genome shotgun (WGS) entry which is preliminary data.</text>
</comment>
<dbReference type="CDD" id="cd03419">
    <property type="entry name" value="GRX_GRXh_1_2_like"/>
    <property type="match status" value="1"/>
</dbReference>
<dbReference type="NCBIfam" id="TIGR02180">
    <property type="entry name" value="GRX_euk"/>
    <property type="match status" value="1"/>
</dbReference>
<evidence type="ECO:0000313" key="3">
    <source>
        <dbReference type="Proteomes" id="UP001347796"/>
    </source>
</evidence>